<protein>
    <submittedName>
        <fullName evidence="2">Uncharacterized protein</fullName>
    </submittedName>
</protein>
<proteinExistence type="predicted"/>
<accession>A0A6J7WX65</accession>
<dbReference type="EMBL" id="LR798293">
    <property type="protein sequence ID" value="CAB5220704.1"/>
    <property type="molecule type" value="Genomic_DNA"/>
</dbReference>
<feature type="coiled-coil region" evidence="1">
    <location>
        <begin position="9"/>
        <end position="59"/>
    </location>
</feature>
<gene>
    <name evidence="2" type="ORF">UFOVP240_24</name>
</gene>
<evidence type="ECO:0000256" key="1">
    <source>
        <dbReference type="SAM" id="Coils"/>
    </source>
</evidence>
<keyword evidence="1" id="KW-0175">Coiled coil</keyword>
<evidence type="ECO:0000313" key="2">
    <source>
        <dbReference type="EMBL" id="CAB5220704.1"/>
    </source>
</evidence>
<sequence length="71" mass="8506">MKKSLPNYLHVFEHRLNDLRKRIEKEMELPKKERSRHSLKKIVAEARALRNKLKDIRDEHAKHCPHCGGKI</sequence>
<reference evidence="2" key="1">
    <citation type="submission" date="2020-05" db="EMBL/GenBank/DDBJ databases">
        <authorList>
            <person name="Chiriac C."/>
            <person name="Salcher M."/>
            <person name="Ghai R."/>
            <person name="Kavagutti S V."/>
        </authorList>
    </citation>
    <scope>NUCLEOTIDE SEQUENCE</scope>
</reference>
<organism evidence="2">
    <name type="scientific">uncultured Caudovirales phage</name>
    <dbReference type="NCBI Taxonomy" id="2100421"/>
    <lineage>
        <taxon>Viruses</taxon>
        <taxon>Duplodnaviria</taxon>
        <taxon>Heunggongvirae</taxon>
        <taxon>Uroviricota</taxon>
        <taxon>Caudoviricetes</taxon>
        <taxon>Peduoviridae</taxon>
        <taxon>Maltschvirus</taxon>
        <taxon>Maltschvirus maltsch</taxon>
    </lineage>
</organism>
<name>A0A6J7WX65_9CAUD</name>